<dbReference type="PANTHER" id="PTHR40621">
    <property type="entry name" value="TRANSCRIPTION FACTOR KAPC-RELATED"/>
    <property type="match status" value="1"/>
</dbReference>
<name>A0AAV9NFE7_9EURO</name>
<feature type="region of interest" description="Disordered" evidence="3">
    <location>
        <begin position="224"/>
        <end position="252"/>
    </location>
</feature>
<reference evidence="4 5" key="1">
    <citation type="submission" date="2023-08" db="EMBL/GenBank/DDBJ databases">
        <title>Black Yeasts Isolated from many extreme environments.</title>
        <authorList>
            <person name="Coleine C."/>
            <person name="Stajich J.E."/>
            <person name="Selbmann L."/>
        </authorList>
    </citation>
    <scope>NUCLEOTIDE SEQUENCE [LARGE SCALE GENOMIC DNA]</scope>
    <source>
        <strain evidence="4 5">CCFEE 5792</strain>
    </source>
</reference>
<dbReference type="GeneID" id="89980184"/>
<dbReference type="GO" id="GO:0001228">
    <property type="term" value="F:DNA-binding transcription activator activity, RNA polymerase II-specific"/>
    <property type="evidence" value="ECO:0007669"/>
    <property type="project" value="TreeGrafter"/>
</dbReference>
<evidence type="ECO:0000313" key="5">
    <source>
        <dbReference type="Proteomes" id="UP001358417"/>
    </source>
</evidence>
<dbReference type="GO" id="GO:0090575">
    <property type="term" value="C:RNA polymerase II transcription regulator complex"/>
    <property type="evidence" value="ECO:0007669"/>
    <property type="project" value="TreeGrafter"/>
</dbReference>
<keyword evidence="5" id="KW-1185">Reference proteome</keyword>
<dbReference type="RefSeq" id="XP_064708222.1">
    <property type="nucleotide sequence ID" value="XM_064855562.1"/>
</dbReference>
<evidence type="ECO:0000256" key="2">
    <source>
        <dbReference type="ARBA" id="ARBA00023242"/>
    </source>
</evidence>
<feature type="region of interest" description="Disordered" evidence="3">
    <location>
        <begin position="64"/>
        <end position="101"/>
    </location>
</feature>
<accession>A0AAV9NFE7</accession>
<dbReference type="InterPro" id="IPR050936">
    <property type="entry name" value="AP-1-like"/>
</dbReference>
<keyword evidence="2" id="KW-0539">Nucleus</keyword>
<dbReference type="EMBL" id="JAVRRD010000007">
    <property type="protein sequence ID" value="KAK5056506.1"/>
    <property type="molecule type" value="Genomic_DNA"/>
</dbReference>
<gene>
    <name evidence="4" type="ORF">LTR84_012037</name>
</gene>
<protein>
    <recommendedName>
        <fullName evidence="6">BZIP domain-containing protein</fullName>
    </recommendedName>
</protein>
<evidence type="ECO:0000256" key="1">
    <source>
        <dbReference type="ARBA" id="ARBA00004123"/>
    </source>
</evidence>
<evidence type="ECO:0000313" key="4">
    <source>
        <dbReference type="EMBL" id="KAK5056506.1"/>
    </source>
</evidence>
<dbReference type="CDD" id="cd14688">
    <property type="entry name" value="bZIP_YAP"/>
    <property type="match status" value="1"/>
</dbReference>
<comment type="subcellular location">
    <subcellularLocation>
        <location evidence="1">Nucleus</location>
    </subcellularLocation>
</comment>
<feature type="compositionally biased region" description="Basic and acidic residues" evidence="3">
    <location>
        <begin position="64"/>
        <end position="90"/>
    </location>
</feature>
<dbReference type="AlphaFoldDB" id="A0AAV9NFE7"/>
<comment type="caution">
    <text evidence="4">The sequence shown here is derived from an EMBL/GenBank/DDBJ whole genome shotgun (WGS) entry which is preliminary data.</text>
</comment>
<evidence type="ECO:0008006" key="6">
    <source>
        <dbReference type="Google" id="ProtNLM"/>
    </source>
</evidence>
<sequence>MASHSHQMHPNMQPTSPDMDSSAWSGQDYASGSNYHNGANNDLANPPLMSMGYLKGFGGVQKKITRDGQPAKRRGPKPDSKPAQTRRQELNRQAQRTHRERKENYIKALELELARLRESYVLEANGREATIQQQKLILENQQREILALREILASRGIQFETELEGRKAVIGMRPKREDASMTPPSMATLSPPSIGARSLGYHSVGAGASSATTGYSPQTYLNGGATSLSGHSPGATHYSSHSPSGPDIQEYGIKQEPGVVPDLPGIFEKEPQLGIDFILKLEQTCRDHEEYLVRRSVDSPDDPEEALFSGHALMASCPPPTHIERVPAKEGGLIPTYEHKVPDTESVQILNNLLNLSQTLRGSAIPSGQVTPIMALQSLKGHRNYGTLTREDVVGMIDSIKSKVRCYGFGAVMEDFELRDALSSIFATKPETYDQFGDLEDEIDEMYS</sequence>
<feature type="region of interest" description="Disordered" evidence="3">
    <location>
        <begin position="1"/>
        <end position="32"/>
    </location>
</feature>
<dbReference type="SUPFAM" id="SSF57959">
    <property type="entry name" value="Leucine zipper domain"/>
    <property type="match status" value="1"/>
</dbReference>
<dbReference type="GO" id="GO:0000976">
    <property type="term" value="F:transcription cis-regulatory region binding"/>
    <property type="evidence" value="ECO:0007669"/>
    <property type="project" value="InterPro"/>
</dbReference>
<dbReference type="Gene3D" id="1.20.5.170">
    <property type="match status" value="1"/>
</dbReference>
<proteinExistence type="predicted"/>
<dbReference type="PANTHER" id="PTHR40621:SF6">
    <property type="entry name" value="AP-1-LIKE TRANSCRIPTION FACTOR YAP1-RELATED"/>
    <property type="match status" value="1"/>
</dbReference>
<evidence type="ECO:0000256" key="3">
    <source>
        <dbReference type="SAM" id="MobiDB-lite"/>
    </source>
</evidence>
<dbReference type="Proteomes" id="UP001358417">
    <property type="component" value="Unassembled WGS sequence"/>
</dbReference>
<dbReference type="InterPro" id="IPR046347">
    <property type="entry name" value="bZIP_sf"/>
</dbReference>
<organism evidence="4 5">
    <name type="scientific">Exophiala bonariae</name>
    <dbReference type="NCBI Taxonomy" id="1690606"/>
    <lineage>
        <taxon>Eukaryota</taxon>
        <taxon>Fungi</taxon>
        <taxon>Dikarya</taxon>
        <taxon>Ascomycota</taxon>
        <taxon>Pezizomycotina</taxon>
        <taxon>Eurotiomycetes</taxon>
        <taxon>Chaetothyriomycetidae</taxon>
        <taxon>Chaetothyriales</taxon>
        <taxon>Herpotrichiellaceae</taxon>
        <taxon>Exophiala</taxon>
    </lineage>
</organism>